<proteinExistence type="predicted"/>
<dbReference type="EMBL" id="CH916367">
    <property type="protein sequence ID" value="EDW01264.1"/>
    <property type="molecule type" value="Genomic_DNA"/>
</dbReference>
<feature type="compositionally biased region" description="Polar residues" evidence="1">
    <location>
        <begin position="661"/>
        <end position="677"/>
    </location>
</feature>
<organism evidence="3">
    <name type="scientific">Drosophila grimshawi</name>
    <name type="common">Hawaiian fruit fly</name>
    <name type="synonym">Idiomyia grimshawi</name>
    <dbReference type="NCBI Taxonomy" id="7222"/>
    <lineage>
        <taxon>Eukaryota</taxon>
        <taxon>Metazoa</taxon>
        <taxon>Ecdysozoa</taxon>
        <taxon>Arthropoda</taxon>
        <taxon>Hexapoda</taxon>
        <taxon>Insecta</taxon>
        <taxon>Pterygota</taxon>
        <taxon>Neoptera</taxon>
        <taxon>Endopterygota</taxon>
        <taxon>Diptera</taxon>
        <taxon>Brachycera</taxon>
        <taxon>Muscomorpha</taxon>
        <taxon>Ephydroidea</taxon>
        <taxon>Drosophilidae</taxon>
        <taxon>Drosophila</taxon>
        <taxon>Hawaiian Drosophila</taxon>
    </lineage>
</organism>
<gene>
    <name evidence="2" type="primary">Dgri\GH21338</name>
    <name evidence="2" type="ORF">Dgri_GH21338</name>
</gene>
<feature type="region of interest" description="Disordered" evidence="1">
    <location>
        <begin position="512"/>
        <end position="541"/>
    </location>
</feature>
<feature type="compositionally biased region" description="Polar residues" evidence="1">
    <location>
        <begin position="592"/>
        <end position="609"/>
    </location>
</feature>
<dbReference type="eggNOG" id="ENOG502RTN7">
    <property type="taxonomic scope" value="Eukaryota"/>
</dbReference>
<feature type="region of interest" description="Disordered" evidence="1">
    <location>
        <begin position="727"/>
        <end position="825"/>
    </location>
</feature>
<sequence>MAASPKHAPPTFTLLTLNPQAQSPAVAVVASKQNNSKRIASLDATYSTPTPTPSQLDAIAVAQPNSDIDSTNDSTSFASALDTSLTPPKHASSTTTGDSHAADVTVEVEQAELIPVHQKPEEKSGTLPDYLLELQQKDKDVGGPVPWTPAPNGAPLSVIAWDLLPPLETAPQNEPIIITEQQPTKHVIGVEQPGSHNIRVSLSSGQGLSPQAPAPLTPGVVSVVSLGQDGPEAHGTNAHVGTTTPSNPGRFASRNRGNVHYSTTTTTPRPRSTTTATTTTTTTTTTPKPTTTTTTRRTTTTTRPTTRRTTTTTKRTTTTPRPARSTTPLDPSTLYKLDNEEAYAYTLPPWLQDVTDPDLDVAVTFIVPTDNDQYNHTLADDLEPPFEPFVDLNNLQLTPPPTSERPSTTTKATIKATTTTTTTTTTKRPSVAALPTAAPSTARPTQAPHIFRAHTTQRQQQQQEKEPLITTTTPKPTAPPKSTPAVPVETNPFDSSTLPSWLKDFDYPDVGPGVPYNPDNFKDSADEGVQKPGGTPAVIDSSAFPSKVTLTLPASNDGTELNTVEPPLVLIPPIVLTNSDNNEQQPQQEQPTSLDTRSGSKSSTTNSITHFPARFDPPPSQSSATTSTKPEPQQFPPGNGNPVDGQKVEYSKSDDGKVISTPLNTQRNDVQGSSVHQGSSTASFGSAAPTAATAASNTGKYTGGFGAPAGLLRPLSSSKPDIYVAGNKHEFNIDREKNRRQQQSGNTGRYTGGFGAPDGVLSPQNAPRPFQPTQQTQQSQQPSRSLSNQHSVGAASSHNQHRQNRFGGPPGILVPFDNVQRTGGQ</sequence>
<dbReference type="HOGENOM" id="CLU_319645_0_0_1"/>
<feature type="compositionally biased region" description="Low complexity" evidence="1">
    <location>
        <begin position="578"/>
        <end position="591"/>
    </location>
</feature>
<evidence type="ECO:0000313" key="2">
    <source>
        <dbReference type="EMBL" id="EDW01264.1"/>
    </source>
</evidence>
<feature type="compositionally biased region" description="Low complexity" evidence="1">
    <location>
        <begin position="263"/>
        <end position="328"/>
    </location>
</feature>
<keyword evidence="3" id="KW-1185">Reference proteome</keyword>
<dbReference type="InParanoid" id="B4J8J7"/>
<dbReference type="OMA" id="GQFPIAP"/>
<feature type="compositionally biased region" description="Polar residues" evidence="1">
    <location>
        <begin position="197"/>
        <end position="209"/>
    </location>
</feature>
<feature type="compositionally biased region" description="Polar residues" evidence="1">
    <location>
        <begin position="784"/>
        <end position="798"/>
    </location>
</feature>
<feature type="region of interest" description="Disordered" evidence="1">
    <location>
        <begin position="398"/>
        <end position="493"/>
    </location>
</feature>
<feature type="compositionally biased region" description="Low complexity" evidence="1">
    <location>
        <begin position="404"/>
        <end position="427"/>
    </location>
</feature>
<protein>
    <submittedName>
        <fullName evidence="2">GH21338</fullName>
    </submittedName>
</protein>
<accession>B4J8J7</accession>
<evidence type="ECO:0000256" key="1">
    <source>
        <dbReference type="SAM" id="MobiDB-lite"/>
    </source>
</evidence>
<dbReference type="OrthoDB" id="8037009at2759"/>
<feature type="compositionally biased region" description="Polar residues" evidence="1">
    <location>
        <begin position="77"/>
        <end position="98"/>
    </location>
</feature>
<evidence type="ECO:0000313" key="3">
    <source>
        <dbReference type="Proteomes" id="UP000001070"/>
    </source>
</evidence>
<reference evidence="2 3" key="1">
    <citation type="journal article" date="2007" name="Nature">
        <title>Evolution of genes and genomes on the Drosophila phylogeny.</title>
        <authorList>
            <consortium name="Drosophila 12 Genomes Consortium"/>
            <person name="Clark A.G."/>
            <person name="Eisen M.B."/>
            <person name="Smith D.R."/>
            <person name="Bergman C.M."/>
            <person name="Oliver B."/>
            <person name="Markow T.A."/>
            <person name="Kaufman T.C."/>
            <person name="Kellis M."/>
            <person name="Gelbart W."/>
            <person name="Iyer V.N."/>
            <person name="Pollard D.A."/>
            <person name="Sackton T.B."/>
            <person name="Larracuente A.M."/>
            <person name="Singh N.D."/>
            <person name="Abad J.P."/>
            <person name="Abt D.N."/>
            <person name="Adryan B."/>
            <person name="Aguade M."/>
            <person name="Akashi H."/>
            <person name="Anderson W.W."/>
            <person name="Aquadro C.F."/>
            <person name="Ardell D.H."/>
            <person name="Arguello R."/>
            <person name="Artieri C.G."/>
            <person name="Barbash D.A."/>
            <person name="Barker D."/>
            <person name="Barsanti P."/>
            <person name="Batterham P."/>
            <person name="Batzoglou S."/>
            <person name="Begun D."/>
            <person name="Bhutkar A."/>
            <person name="Blanco E."/>
            <person name="Bosak S.A."/>
            <person name="Bradley R.K."/>
            <person name="Brand A.D."/>
            <person name="Brent M.R."/>
            <person name="Brooks A.N."/>
            <person name="Brown R.H."/>
            <person name="Butlin R.K."/>
            <person name="Caggese C."/>
            <person name="Calvi B.R."/>
            <person name="Bernardo de Carvalho A."/>
            <person name="Caspi A."/>
            <person name="Castrezana S."/>
            <person name="Celniker S.E."/>
            <person name="Chang J.L."/>
            <person name="Chapple C."/>
            <person name="Chatterji S."/>
            <person name="Chinwalla A."/>
            <person name="Civetta A."/>
            <person name="Clifton S.W."/>
            <person name="Comeron J.M."/>
            <person name="Costello J.C."/>
            <person name="Coyne J.A."/>
            <person name="Daub J."/>
            <person name="David R.G."/>
            <person name="Delcher A.L."/>
            <person name="Delehaunty K."/>
            <person name="Do C.B."/>
            <person name="Ebling H."/>
            <person name="Edwards K."/>
            <person name="Eickbush T."/>
            <person name="Evans J.D."/>
            <person name="Filipski A."/>
            <person name="Findeiss S."/>
            <person name="Freyhult E."/>
            <person name="Fulton L."/>
            <person name="Fulton R."/>
            <person name="Garcia A.C."/>
            <person name="Gardiner A."/>
            <person name="Garfield D.A."/>
            <person name="Garvin B.E."/>
            <person name="Gibson G."/>
            <person name="Gilbert D."/>
            <person name="Gnerre S."/>
            <person name="Godfrey J."/>
            <person name="Good R."/>
            <person name="Gotea V."/>
            <person name="Gravely B."/>
            <person name="Greenberg A.J."/>
            <person name="Griffiths-Jones S."/>
            <person name="Gross S."/>
            <person name="Guigo R."/>
            <person name="Gustafson E.A."/>
            <person name="Haerty W."/>
            <person name="Hahn M.W."/>
            <person name="Halligan D.L."/>
            <person name="Halpern A.L."/>
            <person name="Halter G.M."/>
            <person name="Han M.V."/>
            <person name="Heger A."/>
            <person name="Hillier L."/>
            <person name="Hinrichs A.S."/>
            <person name="Holmes I."/>
            <person name="Hoskins R.A."/>
            <person name="Hubisz M.J."/>
            <person name="Hultmark D."/>
            <person name="Huntley M.A."/>
            <person name="Jaffe D.B."/>
            <person name="Jagadeeshan S."/>
            <person name="Jeck W.R."/>
            <person name="Johnson J."/>
            <person name="Jones C.D."/>
            <person name="Jordan W.C."/>
            <person name="Karpen G.H."/>
            <person name="Kataoka E."/>
            <person name="Keightley P.D."/>
            <person name="Kheradpour P."/>
            <person name="Kirkness E.F."/>
            <person name="Koerich L.B."/>
            <person name="Kristiansen K."/>
            <person name="Kudrna D."/>
            <person name="Kulathinal R.J."/>
            <person name="Kumar S."/>
            <person name="Kwok R."/>
            <person name="Lander E."/>
            <person name="Langley C.H."/>
            <person name="Lapoint R."/>
            <person name="Lazzaro B.P."/>
            <person name="Lee S.J."/>
            <person name="Levesque L."/>
            <person name="Li R."/>
            <person name="Lin C.F."/>
            <person name="Lin M.F."/>
            <person name="Lindblad-Toh K."/>
            <person name="Llopart A."/>
            <person name="Long M."/>
            <person name="Low L."/>
            <person name="Lozovsky E."/>
            <person name="Lu J."/>
            <person name="Luo M."/>
            <person name="Machado C.A."/>
            <person name="Makalowski W."/>
            <person name="Marzo M."/>
            <person name="Matsuda M."/>
            <person name="Matzkin L."/>
            <person name="McAllister B."/>
            <person name="McBride C.S."/>
            <person name="McKernan B."/>
            <person name="McKernan K."/>
            <person name="Mendez-Lago M."/>
            <person name="Minx P."/>
            <person name="Mollenhauer M.U."/>
            <person name="Montooth K."/>
            <person name="Mount S.M."/>
            <person name="Mu X."/>
            <person name="Myers E."/>
            <person name="Negre B."/>
            <person name="Newfeld S."/>
            <person name="Nielsen R."/>
            <person name="Noor M.A."/>
            <person name="O'Grady P."/>
            <person name="Pachter L."/>
            <person name="Papaceit M."/>
            <person name="Parisi M.J."/>
            <person name="Parisi M."/>
            <person name="Parts L."/>
            <person name="Pedersen J.S."/>
            <person name="Pesole G."/>
            <person name="Phillippy A.M."/>
            <person name="Ponting C.P."/>
            <person name="Pop M."/>
            <person name="Porcelli D."/>
            <person name="Powell J.R."/>
            <person name="Prohaska S."/>
            <person name="Pruitt K."/>
            <person name="Puig M."/>
            <person name="Quesneville H."/>
            <person name="Ram K.R."/>
            <person name="Rand D."/>
            <person name="Rasmussen M.D."/>
            <person name="Reed L.K."/>
            <person name="Reenan R."/>
            <person name="Reily A."/>
            <person name="Remington K.A."/>
            <person name="Rieger T.T."/>
            <person name="Ritchie M.G."/>
            <person name="Robin C."/>
            <person name="Rogers Y.H."/>
            <person name="Rohde C."/>
            <person name="Rozas J."/>
            <person name="Rubenfield M.J."/>
            <person name="Ruiz A."/>
            <person name="Russo S."/>
            <person name="Salzberg S.L."/>
            <person name="Sanchez-Gracia A."/>
            <person name="Saranga D.J."/>
            <person name="Sato H."/>
            <person name="Schaeffer S.W."/>
            <person name="Schatz M.C."/>
            <person name="Schlenke T."/>
            <person name="Schwartz R."/>
            <person name="Segarra C."/>
            <person name="Singh R.S."/>
            <person name="Sirot L."/>
            <person name="Sirota M."/>
            <person name="Sisneros N.B."/>
            <person name="Smith C.D."/>
            <person name="Smith T.F."/>
            <person name="Spieth J."/>
            <person name="Stage D.E."/>
            <person name="Stark A."/>
            <person name="Stephan W."/>
            <person name="Strausberg R.L."/>
            <person name="Strempel S."/>
            <person name="Sturgill D."/>
            <person name="Sutton G."/>
            <person name="Sutton G.G."/>
            <person name="Tao W."/>
            <person name="Teichmann S."/>
            <person name="Tobari Y.N."/>
            <person name="Tomimura Y."/>
            <person name="Tsolas J.M."/>
            <person name="Valente V.L."/>
            <person name="Venter E."/>
            <person name="Venter J.C."/>
            <person name="Vicario S."/>
            <person name="Vieira F.G."/>
            <person name="Vilella A.J."/>
            <person name="Villasante A."/>
            <person name="Walenz B."/>
            <person name="Wang J."/>
            <person name="Wasserman M."/>
            <person name="Watts T."/>
            <person name="Wilson D."/>
            <person name="Wilson R.K."/>
            <person name="Wing R.A."/>
            <person name="Wolfner M.F."/>
            <person name="Wong A."/>
            <person name="Wong G.K."/>
            <person name="Wu C.I."/>
            <person name="Wu G."/>
            <person name="Yamamoto D."/>
            <person name="Yang H.P."/>
            <person name="Yang S.P."/>
            <person name="Yorke J.A."/>
            <person name="Yoshida K."/>
            <person name="Zdobnov E."/>
            <person name="Zhang P."/>
            <person name="Zhang Y."/>
            <person name="Zimin A.V."/>
            <person name="Baldwin J."/>
            <person name="Abdouelleil A."/>
            <person name="Abdulkadir J."/>
            <person name="Abebe A."/>
            <person name="Abera B."/>
            <person name="Abreu J."/>
            <person name="Acer S.C."/>
            <person name="Aftuck L."/>
            <person name="Alexander A."/>
            <person name="An P."/>
            <person name="Anderson E."/>
            <person name="Anderson S."/>
            <person name="Arachi H."/>
            <person name="Azer M."/>
            <person name="Bachantsang P."/>
            <person name="Barry A."/>
            <person name="Bayul T."/>
            <person name="Berlin A."/>
            <person name="Bessette D."/>
            <person name="Bloom T."/>
            <person name="Blye J."/>
            <person name="Boguslavskiy L."/>
            <person name="Bonnet C."/>
            <person name="Boukhgalter B."/>
            <person name="Bourzgui I."/>
            <person name="Brown A."/>
            <person name="Cahill P."/>
            <person name="Channer S."/>
            <person name="Cheshatsang Y."/>
            <person name="Chuda L."/>
            <person name="Citroen M."/>
            <person name="Collymore A."/>
            <person name="Cooke P."/>
            <person name="Costello M."/>
            <person name="D'Aco K."/>
            <person name="Daza R."/>
            <person name="De Haan G."/>
            <person name="DeGray S."/>
            <person name="DeMaso C."/>
            <person name="Dhargay N."/>
            <person name="Dooley K."/>
            <person name="Dooley E."/>
            <person name="Doricent M."/>
            <person name="Dorje P."/>
            <person name="Dorjee K."/>
            <person name="Dupes A."/>
            <person name="Elong R."/>
            <person name="Falk J."/>
            <person name="Farina A."/>
            <person name="Faro S."/>
            <person name="Ferguson D."/>
            <person name="Fisher S."/>
            <person name="Foley C.D."/>
            <person name="Franke A."/>
            <person name="Friedrich D."/>
            <person name="Gadbois L."/>
            <person name="Gearin G."/>
            <person name="Gearin C.R."/>
            <person name="Giannoukos G."/>
            <person name="Goode T."/>
            <person name="Graham J."/>
            <person name="Grandbois E."/>
            <person name="Grewal S."/>
            <person name="Gyaltsen K."/>
            <person name="Hafez N."/>
            <person name="Hagos B."/>
            <person name="Hall J."/>
            <person name="Henson C."/>
            <person name="Hollinger A."/>
            <person name="Honan T."/>
            <person name="Huard M.D."/>
            <person name="Hughes L."/>
            <person name="Hurhula B."/>
            <person name="Husby M.E."/>
            <person name="Kamat A."/>
            <person name="Kanga B."/>
            <person name="Kashin S."/>
            <person name="Khazanovich D."/>
            <person name="Kisner P."/>
            <person name="Lance K."/>
            <person name="Lara M."/>
            <person name="Lee W."/>
            <person name="Lennon N."/>
            <person name="Letendre F."/>
            <person name="LeVine R."/>
            <person name="Lipovsky A."/>
            <person name="Liu X."/>
            <person name="Liu J."/>
            <person name="Liu S."/>
            <person name="Lokyitsang T."/>
            <person name="Lokyitsang Y."/>
            <person name="Lubonja R."/>
            <person name="Lui A."/>
            <person name="MacDonald P."/>
            <person name="Magnisalis V."/>
            <person name="Maru K."/>
            <person name="Matthews C."/>
            <person name="McCusker W."/>
            <person name="McDonough S."/>
            <person name="Mehta T."/>
            <person name="Meldrim J."/>
            <person name="Meneus L."/>
            <person name="Mihai O."/>
            <person name="Mihalev A."/>
            <person name="Mihova T."/>
            <person name="Mittelman R."/>
            <person name="Mlenga V."/>
            <person name="Montmayeur A."/>
            <person name="Mulrain L."/>
            <person name="Navidi A."/>
            <person name="Naylor J."/>
            <person name="Negash T."/>
            <person name="Nguyen T."/>
            <person name="Nguyen N."/>
            <person name="Nicol R."/>
            <person name="Norbu C."/>
            <person name="Norbu N."/>
            <person name="Novod N."/>
            <person name="O'Neill B."/>
            <person name="Osman S."/>
            <person name="Markiewicz E."/>
            <person name="Oyono O.L."/>
            <person name="Patti C."/>
            <person name="Phunkhang P."/>
            <person name="Pierre F."/>
            <person name="Priest M."/>
            <person name="Raghuraman S."/>
            <person name="Rege F."/>
            <person name="Reyes R."/>
            <person name="Rise C."/>
            <person name="Rogov P."/>
            <person name="Ross K."/>
            <person name="Ryan E."/>
            <person name="Settipalli S."/>
            <person name="Shea T."/>
            <person name="Sherpa N."/>
            <person name="Shi L."/>
            <person name="Shih D."/>
            <person name="Sparrow T."/>
            <person name="Spaulding J."/>
            <person name="Stalker J."/>
            <person name="Stange-Thomann N."/>
            <person name="Stavropoulos S."/>
            <person name="Stone C."/>
            <person name="Strader C."/>
            <person name="Tesfaye S."/>
            <person name="Thomson T."/>
            <person name="Thoulutsang Y."/>
            <person name="Thoulutsang D."/>
            <person name="Topham K."/>
            <person name="Topping I."/>
            <person name="Tsamla T."/>
            <person name="Vassiliev H."/>
            <person name="Vo A."/>
            <person name="Wangchuk T."/>
            <person name="Wangdi T."/>
            <person name="Weiand M."/>
            <person name="Wilkinson J."/>
            <person name="Wilson A."/>
            <person name="Yadav S."/>
            <person name="Young G."/>
            <person name="Yu Q."/>
            <person name="Zembek L."/>
            <person name="Zhong D."/>
            <person name="Zimmer A."/>
            <person name="Zwirko Z."/>
            <person name="Jaffe D.B."/>
            <person name="Alvarez P."/>
            <person name="Brockman W."/>
            <person name="Butler J."/>
            <person name="Chin C."/>
            <person name="Gnerre S."/>
            <person name="Grabherr M."/>
            <person name="Kleber M."/>
            <person name="Mauceli E."/>
            <person name="MacCallum I."/>
        </authorList>
    </citation>
    <scope>NUCLEOTIDE SEQUENCE [LARGE SCALE GENOMIC DNA]</scope>
    <source>
        <strain evidence="3">Tucson 15287-2541.00</strain>
    </source>
</reference>
<feature type="region of interest" description="Disordered" evidence="1">
    <location>
        <begin position="63"/>
        <end position="100"/>
    </location>
</feature>
<feature type="compositionally biased region" description="Low complexity" evidence="1">
    <location>
        <begin position="621"/>
        <end position="630"/>
    </location>
</feature>
<dbReference type="FunCoup" id="B4J8J7">
    <property type="interactions" value="4"/>
</dbReference>
<feature type="region of interest" description="Disordered" evidence="1">
    <location>
        <begin position="197"/>
        <end position="216"/>
    </location>
</feature>
<feature type="compositionally biased region" description="Low complexity" evidence="1">
    <location>
        <begin position="771"/>
        <end position="783"/>
    </location>
</feature>
<feature type="compositionally biased region" description="Basic and acidic residues" evidence="1">
    <location>
        <begin position="727"/>
        <end position="739"/>
    </location>
</feature>
<feature type="region of interest" description="Disordered" evidence="1">
    <location>
        <begin position="228"/>
        <end position="333"/>
    </location>
</feature>
<feature type="region of interest" description="Disordered" evidence="1">
    <location>
        <begin position="578"/>
        <end position="685"/>
    </location>
</feature>
<feature type="compositionally biased region" description="Basic and acidic residues" evidence="1">
    <location>
        <begin position="520"/>
        <end position="529"/>
    </location>
</feature>
<feature type="compositionally biased region" description="Basic and acidic residues" evidence="1">
    <location>
        <begin position="646"/>
        <end position="657"/>
    </location>
</feature>
<dbReference type="AlphaFoldDB" id="B4J8J7"/>
<dbReference type="Proteomes" id="UP000001070">
    <property type="component" value="Unassembled WGS sequence"/>
</dbReference>
<dbReference type="PhylomeDB" id="B4J8J7"/>
<name>B4J8J7_DROGR</name>
<feature type="compositionally biased region" description="Low complexity" evidence="1">
    <location>
        <begin position="65"/>
        <end position="76"/>
    </location>
</feature>